<evidence type="ECO:0000256" key="2">
    <source>
        <dbReference type="SAM" id="MobiDB-lite"/>
    </source>
</evidence>
<dbReference type="AlphaFoldDB" id="A0A9X3AEY8"/>
<protein>
    <submittedName>
        <fullName evidence="4">Hydrolase</fullName>
    </submittedName>
</protein>
<dbReference type="SUPFAM" id="SSF56317">
    <property type="entry name" value="Carbon-nitrogen hydrolase"/>
    <property type="match status" value="1"/>
</dbReference>
<feature type="region of interest" description="Disordered" evidence="2">
    <location>
        <begin position="251"/>
        <end position="275"/>
    </location>
</feature>
<dbReference type="RefSeq" id="WP_259623493.1">
    <property type="nucleotide sequence ID" value="NZ_JANYMP010000005.1"/>
</dbReference>
<evidence type="ECO:0000313" key="4">
    <source>
        <dbReference type="EMBL" id="MCS7477992.1"/>
    </source>
</evidence>
<name>A0A9X3AEY8_9PSEU</name>
<dbReference type="InterPro" id="IPR003010">
    <property type="entry name" value="C-N_Hydrolase"/>
</dbReference>
<proteinExistence type="predicted"/>
<dbReference type="InterPro" id="IPR050345">
    <property type="entry name" value="Aliph_Amidase/BUP"/>
</dbReference>
<evidence type="ECO:0000259" key="3">
    <source>
        <dbReference type="PROSITE" id="PS50263"/>
    </source>
</evidence>
<gene>
    <name evidence="4" type="ORF">NZH93_14100</name>
</gene>
<organism evidence="4 5">
    <name type="scientific">Umezawaea endophytica</name>
    <dbReference type="NCBI Taxonomy" id="1654476"/>
    <lineage>
        <taxon>Bacteria</taxon>
        <taxon>Bacillati</taxon>
        <taxon>Actinomycetota</taxon>
        <taxon>Actinomycetes</taxon>
        <taxon>Pseudonocardiales</taxon>
        <taxon>Pseudonocardiaceae</taxon>
        <taxon>Umezawaea</taxon>
    </lineage>
</organism>
<feature type="domain" description="CN hydrolase" evidence="3">
    <location>
        <begin position="2"/>
        <end position="248"/>
    </location>
</feature>
<dbReference type="GO" id="GO:0050126">
    <property type="term" value="F:N-carbamoylputrescine amidase activity"/>
    <property type="evidence" value="ECO:0007669"/>
    <property type="project" value="TreeGrafter"/>
</dbReference>
<dbReference type="InterPro" id="IPR036526">
    <property type="entry name" value="C-N_Hydrolase_sf"/>
</dbReference>
<keyword evidence="5" id="KW-1185">Reference proteome</keyword>
<evidence type="ECO:0000256" key="1">
    <source>
        <dbReference type="ARBA" id="ARBA00022801"/>
    </source>
</evidence>
<dbReference type="PANTHER" id="PTHR43674:SF2">
    <property type="entry name" value="BETA-UREIDOPROPIONASE"/>
    <property type="match status" value="1"/>
</dbReference>
<evidence type="ECO:0000313" key="5">
    <source>
        <dbReference type="Proteomes" id="UP001141259"/>
    </source>
</evidence>
<dbReference type="GO" id="GO:0033388">
    <property type="term" value="P:putrescine biosynthetic process from arginine"/>
    <property type="evidence" value="ECO:0007669"/>
    <property type="project" value="TreeGrafter"/>
</dbReference>
<dbReference type="Proteomes" id="UP001141259">
    <property type="component" value="Unassembled WGS sequence"/>
</dbReference>
<comment type="caution">
    <text evidence="4">The sequence shown here is derived from an EMBL/GenBank/DDBJ whole genome shotgun (WGS) entry which is preliminary data.</text>
</comment>
<dbReference type="Pfam" id="PF00795">
    <property type="entry name" value="CN_hydrolase"/>
    <property type="match status" value="1"/>
</dbReference>
<reference evidence="4" key="1">
    <citation type="submission" date="2022-08" db="EMBL/GenBank/DDBJ databases">
        <authorList>
            <person name="Tistechok S."/>
            <person name="Samborskyy M."/>
            <person name="Roman I."/>
        </authorList>
    </citation>
    <scope>NUCLEOTIDE SEQUENCE</scope>
    <source>
        <strain evidence="4">DSM 103496</strain>
    </source>
</reference>
<dbReference type="Gene3D" id="3.60.110.10">
    <property type="entry name" value="Carbon-nitrogen hydrolase"/>
    <property type="match status" value="1"/>
</dbReference>
<dbReference type="EMBL" id="JANYMP010000005">
    <property type="protein sequence ID" value="MCS7477992.1"/>
    <property type="molecule type" value="Genomic_DNA"/>
</dbReference>
<keyword evidence="1 4" id="KW-0378">Hydrolase</keyword>
<accession>A0A9X3AEY8</accession>
<dbReference type="PANTHER" id="PTHR43674">
    <property type="entry name" value="NITRILASE C965.09-RELATED"/>
    <property type="match status" value="1"/>
</dbReference>
<sequence length="275" mass="28988">MVVVAACQIPAVIGSNDHGHLVAAVREAAARGAGLVVLPELAVCGYAFRTAAEARAAAQDLDGPTVTLLRALSRELGVVLVCGFAELGADGEVYNAAVLVEDGGVRLRYRKAHLWGREPEFFRAGDRSPTVVDTAVGRVSVMICYDLEFPEWVRLAAVAGADVLAVPANWPLDPRPAGERAIEVVKAQAAAGTNRVHVVVADRCGEERGVQWIGGSLVCADTGYLLTGPATTTGTPARPTVLTAELDPVTARDKSLGPHNNALHDRRLELYDPTT</sequence>
<dbReference type="PROSITE" id="PS50263">
    <property type="entry name" value="CN_HYDROLASE"/>
    <property type="match status" value="1"/>
</dbReference>